<gene>
    <name evidence="2" type="ORF">BA70_12750</name>
</gene>
<dbReference type="Proteomes" id="UP000028091">
    <property type="component" value="Unassembled WGS sequence"/>
</dbReference>
<evidence type="ECO:0000313" key="2">
    <source>
        <dbReference type="EMBL" id="KEP24966.1"/>
    </source>
</evidence>
<dbReference type="eggNOG" id="ENOG50333IU">
    <property type="taxonomic scope" value="Bacteria"/>
</dbReference>
<sequence length="275" mass="31724">MSYEFYTDYGEGLQLISEHLPFLRCVKFTPVSASIERQTAVVANRPGLKQTSKKVRFKERKIKARFYIKAKSTDQFNRYRAALTRELVREEPYYISCSFSPGIRYLVTCDDEIEIEKDDGKNYKEVDVEFTAALGLGETVFNTEKPLNLSGEYFYLGMNLPSQDDLKYRFSSNTFKVYNASDVTIDPIDFDYSVTMYLTGKDVKIRNDATKEALTIRGSVSKKQKIVITRQYVMIDGKMADTSGRFPSLRPGFNPFEIEGASSIDIRFVLRFYYK</sequence>
<name>A0A081L6U0_9BACI</name>
<feature type="domain" description="Siphovirus-type tail component RIFT-related" evidence="1">
    <location>
        <begin position="38"/>
        <end position="131"/>
    </location>
</feature>
<evidence type="ECO:0000259" key="1">
    <source>
        <dbReference type="Pfam" id="PF05709"/>
    </source>
</evidence>
<proteinExistence type="predicted"/>
<dbReference type="RefSeq" id="WP_034324993.1">
    <property type="nucleotide sequence ID" value="NZ_JOTP01000037.1"/>
</dbReference>
<reference evidence="2 3" key="1">
    <citation type="submission" date="2012-09" db="EMBL/GenBank/DDBJ databases">
        <title>Genome Sequence of Bacillus sp. DW5-4.</title>
        <authorList>
            <person name="Lai Q."/>
            <person name="Liu Y."/>
            <person name="Shao Z."/>
        </authorList>
    </citation>
    <scope>NUCLEOTIDE SEQUENCE [LARGE SCALE GENOMIC DNA]</scope>
    <source>
        <strain evidence="2 3">DW5-4</strain>
    </source>
</reference>
<accession>A0A081L6U0</accession>
<organism evidence="2 3">
    <name type="scientific">Bacillus zhangzhouensis</name>
    <dbReference type="NCBI Taxonomy" id="1178540"/>
    <lineage>
        <taxon>Bacteria</taxon>
        <taxon>Bacillati</taxon>
        <taxon>Bacillota</taxon>
        <taxon>Bacilli</taxon>
        <taxon>Bacillales</taxon>
        <taxon>Bacillaceae</taxon>
        <taxon>Bacillus</taxon>
    </lineage>
</organism>
<protein>
    <recommendedName>
        <fullName evidence="1">Siphovirus-type tail component RIFT-related domain-containing protein</fullName>
    </recommendedName>
</protein>
<keyword evidence="3" id="KW-1185">Reference proteome</keyword>
<comment type="caution">
    <text evidence="2">The sequence shown here is derived from an EMBL/GenBank/DDBJ whole genome shotgun (WGS) entry which is preliminary data.</text>
</comment>
<dbReference type="EMBL" id="JOTP01000037">
    <property type="protein sequence ID" value="KEP24966.1"/>
    <property type="molecule type" value="Genomic_DNA"/>
</dbReference>
<dbReference type="OrthoDB" id="2913118at2"/>
<dbReference type="Gene3D" id="2.40.30.200">
    <property type="match status" value="1"/>
</dbReference>
<dbReference type="Pfam" id="PF05709">
    <property type="entry name" value="Sipho_tail"/>
    <property type="match status" value="1"/>
</dbReference>
<dbReference type="InterPro" id="IPR008841">
    <property type="entry name" value="Siphovirus-type_tail_N"/>
</dbReference>
<dbReference type="AlphaFoldDB" id="A0A081L6U0"/>
<evidence type="ECO:0000313" key="3">
    <source>
        <dbReference type="Proteomes" id="UP000028091"/>
    </source>
</evidence>